<dbReference type="PROSITE" id="PS50181">
    <property type="entry name" value="FBOX"/>
    <property type="match status" value="1"/>
</dbReference>
<comment type="subcellular location">
    <subcellularLocation>
        <location evidence="1">Cytoplasm</location>
    </subcellularLocation>
</comment>
<dbReference type="InterPro" id="IPR001810">
    <property type="entry name" value="F-box_dom"/>
</dbReference>
<feature type="compositionally biased region" description="Low complexity" evidence="4">
    <location>
        <begin position="321"/>
        <end position="340"/>
    </location>
</feature>
<accession>A0AAD7X669</accession>
<keyword evidence="7" id="KW-1185">Reference proteome</keyword>
<evidence type="ECO:0000256" key="4">
    <source>
        <dbReference type="SAM" id="MobiDB-lite"/>
    </source>
</evidence>
<dbReference type="AlphaFoldDB" id="A0AAD7X669"/>
<dbReference type="GO" id="GO:0005737">
    <property type="term" value="C:cytoplasm"/>
    <property type="evidence" value="ECO:0007669"/>
    <property type="project" value="UniProtKB-SubCell"/>
</dbReference>
<keyword evidence="3" id="KW-0175">Coiled coil</keyword>
<feature type="region of interest" description="Disordered" evidence="4">
    <location>
        <begin position="186"/>
        <end position="227"/>
    </location>
</feature>
<sequence>MSANKYANLPDIDTAPDVYETEDVFPTAQDSKGDSSDDEANAPARGHGRGKAGETTGREELDASSVDPEEASKRFRKAEKKHHRPKVQYVYPPSPSPEDESRAASPTHSSVPLSTRLRLLQAEVAALEMELSDPTNPLLRKEKEAGHADPGELIRGMVDVKRRIEKISKAREGRNKLVSVVLGESDTEEAIHEAKPPQEMPKKPEEPTKGEQSAAGPTGGKGKAPEVRDIAEMDRRVGELEKLVGSSSATLDELSPLPPPLLPLLTRLNAQLALLTQPRHIDSISRRIKLLNAELERTSSTSNQAHNASQRRGTHHPPGPTGSVSSPSSAAPPATPTASSVALQEQLAPVLTRLAPLLPHIPHILTRLRTLSTLHTSAAGFQKTLEGLEEEQRRVRAALEELQRAVDGVEKSLADNEKLVKGNVRELEDRIEDGVAVIPSQYMQRLWSTISRRVPEDCQEHFDYLCPATIGSYLWRYEEKDQQYPGLRHQGQSVQEPKLVESAMTVPFRFFDLPGELQVRILGHVDAPSMLACRKVLSAANSKLTSTIDDDVGLRYKLELEIAGMIDGPPGGEGSSLSERLNALRAFRKAWACGEHPLHEVALAYENAYNMTWYDPPAMAISMAHIEWHQREGTLKVYRPLGSFCGLASREDVFEGLSLHHVEQGVPNTGLKGYEVDVAQNLLVYWYGIFDQGPILTTLAFQKAPFRPTIGFHALEPTFQRHPCATHPTITSCFETALEHFPYIKIQVLGDLVGWNMHSGDGWKTDMLVINWKTGAIVWHLHADVRTPHVKLISETQVVLVQCDDPSLHLFTINPAATADSPILTLDDALCTLRFPSCWERAARVQMWSDIGFSPAYPSGTPYYFMHDPDLTLLVLNMRLEYAVDHIEDGSEAVDNEDDPEDRTVSENLLLLIPIATLLPFYPDSLASAPTDSRPASNASPGSAGELLRSRTVPWENWGTHGTRLLFVSRTAATDPDVYAPSSLLGSCISTTRYDPSQGSYVVNVYEAHPLVNVILPSPRDGKSGVKSESCVGDTAVDDPGSPSDDETSDSATGDYVDSKTGRSHIHTTYPYRSTTRIVEPYEWEDLHFLKGNARDILLTHDGLVRMMVKVCLLQISCPCFL</sequence>
<evidence type="ECO:0000256" key="1">
    <source>
        <dbReference type="ARBA" id="ARBA00004496"/>
    </source>
</evidence>
<keyword evidence="2" id="KW-0963">Cytoplasm</keyword>
<feature type="coiled-coil region" evidence="3">
    <location>
        <begin position="385"/>
        <end position="419"/>
    </location>
</feature>
<evidence type="ECO:0000259" key="5">
    <source>
        <dbReference type="PROSITE" id="PS50181"/>
    </source>
</evidence>
<dbReference type="GO" id="GO:0007017">
    <property type="term" value="P:microtubule-based process"/>
    <property type="evidence" value="ECO:0007669"/>
    <property type="project" value="InterPro"/>
</dbReference>
<proteinExistence type="predicted"/>
<dbReference type="GO" id="GO:0005869">
    <property type="term" value="C:dynactin complex"/>
    <property type="evidence" value="ECO:0007669"/>
    <property type="project" value="InterPro"/>
</dbReference>
<dbReference type="Proteomes" id="UP001215151">
    <property type="component" value="Unassembled WGS sequence"/>
</dbReference>
<organism evidence="6 7">
    <name type="scientific">Trametes cubensis</name>
    <dbReference type="NCBI Taxonomy" id="1111947"/>
    <lineage>
        <taxon>Eukaryota</taxon>
        <taxon>Fungi</taxon>
        <taxon>Dikarya</taxon>
        <taxon>Basidiomycota</taxon>
        <taxon>Agaricomycotina</taxon>
        <taxon>Agaricomycetes</taxon>
        <taxon>Polyporales</taxon>
        <taxon>Polyporaceae</taxon>
        <taxon>Trametes</taxon>
    </lineage>
</organism>
<evidence type="ECO:0000313" key="7">
    <source>
        <dbReference type="Proteomes" id="UP001215151"/>
    </source>
</evidence>
<dbReference type="Pfam" id="PF04912">
    <property type="entry name" value="Dynamitin"/>
    <property type="match status" value="1"/>
</dbReference>
<comment type="caution">
    <text evidence="6">The sequence shown here is derived from an EMBL/GenBank/DDBJ whole genome shotgun (WGS) entry which is preliminary data.</text>
</comment>
<gene>
    <name evidence="6" type="ORF">ONZ51_g8825</name>
</gene>
<evidence type="ECO:0000256" key="2">
    <source>
        <dbReference type="ARBA" id="ARBA00022490"/>
    </source>
</evidence>
<feature type="domain" description="F-box" evidence="5">
    <location>
        <begin position="507"/>
        <end position="559"/>
    </location>
</feature>
<feature type="compositionally biased region" description="Basic residues" evidence="4">
    <location>
        <begin position="74"/>
        <end position="86"/>
    </location>
</feature>
<reference evidence="6" key="1">
    <citation type="submission" date="2022-11" db="EMBL/GenBank/DDBJ databases">
        <title>Genome Sequence of Cubamyces cubensis.</title>
        <authorList>
            <person name="Buettner E."/>
        </authorList>
    </citation>
    <scope>NUCLEOTIDE SEQUENCE</scope>
    <source>
        <strain evidence="6">MPL-01</strain>
    </source>
</reference>
<feature type="region of interest" description="Disordered" evidence="4">
    <location>
        <begin position="1"/>
        <end position="114"/>
    </location>
</feature>
<protein>
    <recommendedName>
        <fullName evidence="5">F-box domain-containing protein</fullName>
    </recommendedName>
</protein>
<feature type="compositionally biased region" description="Polar residues" evidence="4">
    <location>
        <begin position="298"/>
        <end position="311"/>
    </location>
</feature>
<evidence type="ECO:0000256" key="3">
    <source>
        <dbReference type="SAM" id="Coils"/>
    </source>
</evidence>
<name>A0AAD7X669_9APHY</name>
<dbReference type="PANTHER" id="PTHR15346">
    <property type="entry name" value="DYNACTIN SUBUNIT"/>
    <property type="match status" value="1"/>
</dbReference>
<evidence type="ECO:0000313" key="6">
    <source>
        <dbReference type="EMBL" id="KAJ8469675.1"/>
    </source>
</evidence>
<feature type="region of interest" description="Disordered" evidence="4">
    <location>
        <begin position="1018"/>
        <end position="1060"/>
    </location>
</feature>
<feature type="compositionally biased region" description="Polar residues" evidence="4">
    <location>
        <begin position="104"/>
        <end position="113"/>
    </location>
</feature>
<feature type="compositionally biased region" description="Basic and acidic residues" evidence="4">
    <location>
        <begin position="189"/>
        <end position="209"/>
    </location>
</feature>
<feature type="region of interest" description="Disordered" evidence="4">
    <location>
        <begin position="295"/>
        <end position="340"/>
    </location>
</feature>
<dbReference type="EMBL" id="JAPEVG010000279">
    <property type="protein sequence ID" value="KAJ8469675.1"/>
    <property type="molecule type" value="Genomic_DNA"/>
</dbReference>
<dbReference type="InterPro" id="IPR028133">
    <property type="entry name" value="Dynamitin"/>
</dbReference>